<dbReference type="PANTHER" id="PTHR42923:SF47">
    <property type="entry name" value="BLR3003 PROTEIN"/>
    <property type="match status" value="1"/>
</dbReference>
<dbReference type="Proteomes" id="UP000220246">
    <property type="component" value="Unassembled WGS sequence"/>
</dbReference>
<dbReference type="AlphaFoldDB" id="A0A2A7V152"/>
<keyword evidence="3" id="KW-1185">Reference proteome</keyword>
<gene>
    <name evidence="2" type="ORF">CRM82_17690</name>
</gene>
<name>A0A2A7V152_COMTR</name>
<dbReference type="OrthoDB" id="7849608at2"/>
<evidence type="ECO:0000313" key="2">
    <source>
        <dbReference type="EMBL" id="PEH91161.1"/>
    </source>
</evidence>
<evidence type="ECO:0000313" key="3">
    <source>
        <dbReference type="Proteomes" id="UP000220246"/>
    </source>
</evidence>
<dbReference type="InterPro" id="IPR036188">
    <property type="entry name" value="FAD/NAD-bd_sf"/>
</dbReference>
<dbReference type="GO" id="GO:0016491">
    <property type="term" value="F:oxidoreductase activity"/>
    <property type="evidence" value="ECO:0007669"/>
    <property type="project" value="InterPro"/>
</dbReference>
<dbReference type="Gene3D" id="3.90.660.20">
    <property type="entry name" value="Protoporphyrinogen oxidase, mitochondrial, domain 2"/>
    <property type="match status" value="1"/>
</dbReference>
<dbReference type="Gene3D" id="3.50.50.60">
    <property type="entry name" value="FAD/NAD(P)-binding domain"/>
    <property type="match status" value="1"/>
</dbReference>
<dbReference type="Pfam" id="PF01593">
    <property type="entry name" value="Amino_oxidase"/>
    <property type="match status" value="1"/>
</dbReference>
<feature type="domain" description="Amine oxidase" evidence="1">
    <location>
        <begin position="1"/>
        <end position="422"/>
    </location>
</feature>
<sequence>MAAAVSLVQRGHQVSLWETARHWGGRARALVVQDLQGQPLTVDNGQHILIGAYTDSLALMRTVGVDVEQSLLRLPLDLRDAHGHGLQLPDLPPPWDTALGIARARGWSWRDKYALLARAAHWKRSHFRCNAHATVADLCQGLPQRLLQDFIDPLCISALNLPAAQASGVVFLRVLHDSLFAGRGGSNLLLARTDLGTLFPTTAARWLIAQGATLHLGQRVHSLQPRGRDAQSGWQVDGEAFDGVLLATTSAEAARLALTAASALHDTRSVCEHWAGLADALPHTAIATVYAQCPAGSGLPAPMVALRSGPGAPAQFAFDRGQLGGPAGLMALVISASDALPVDRVTLQAQTLAQARQQLGLPGLEALRTVVEKRATFACTPDVQRPAAHVAPLLWACGDYVEGPYPATLEGAVRSGLEVAQAF</sequence>
<evidence type="ECO:0000259" key="1">
    <source>
        <dbReference type="Pfam" id="PF01593"/>
    </source>
</evidence>
<organism evidence="2 3">
    <name type="scientific">Comamonas terrigena</name>
    <dbReference type="NCBI Taxonomy" id="32013"/>
    <lineage>
        <taxon>Bacteria</taxon>
        <taxon>Pseudomonadati</taxon>
        <taxon>Pseudomonadota</taxon>
        <taxon>Betaproteobacteria</taxon>
        <taxon>Burkholderiales</taxon>
        <taxon>Comamonadaceae</taxon>
        <taxon>Comamonas</taxon>
    </lineage>
</organism>
<comment type="caution">
    <text evidence="2">The sequence shown here is derived from an EMBL/GenBank/DDBJ whole genome shotgun (WGS) entry which is preliminary data.</text>
</comment>
<dbReference type="EMBL" id="PDEA01000001">
    <property type="protein sequence ID" value="PEH91161.1"/>
    <property type="molecule type" value="Genomic_DNA"/>
</dbReference>
<dbReference type="InterPro" id="IPR002937">
    <property type="entry name" value="Amino_oxidase"/>
</dbReference>
<dbReference type="SUPFAM" id="SSF51905">
    <property type="entry name" value="FAD/NAD(P)-binding domain"/>
    <property type="match status" value="1"/>
</dbReference>
<dbReference type="STRING" id="1219032.GCA_001515545_00897"/>
<accession>A0A2A7V152</accession>
<protein>
    <submittedName>
        <fullName evidence="2">Desaturase</fullName>
    </submittedName>
</protein>
<dbReference type="NCBIfam" id="TIGR03467">
    <property type="entry name" value="HpnE"/>
    <property type="match status" value="1"/>
</dbReference>
<dbReference type="Gene3D" id="1.10.3110.10">
    <property type="entry name" value="protoporphyrinogen ix oxidase, domain 3"/>
    <property type="match status" value="1"/>
</dbReference>
<reference evidence="3" key="1">
    <citation type="submission" date="2017-09" db="EMBL/GenBank/DDBJ databases">
        <title>FDA dAtabase for Regulatory Grade micrObial Sequences (FDA-ARGOS): Supporting development and validation of Infectious Disease Dx tests.</title>
        <authorList>
            <person name="Minogue T."/>
            <person name="Wolcott M."/>
            <person name="Wasieloski L."/>
            <person name="Aguilar W."/>
            <person name="Moore D."/>
            <person name="Tallon L."/>
            <person name="Sadzewicz L."/>
            <person name="Ott S."/>
            <person name="Zhao X."/>
            <person name="Nagaraj S."/>
            <person name="Vavikolanu K."/>
            <person name="Aluvathingal J."/>
            <person name="Nadendla S."/>
            <person name="Sichtig H."/>
        </authorList>
    </citation>
    <scope>NUCLEOTIDE SEQUENCE [LARGE SCALE GENOMIC DNA]</scope>
    <source>
        <strain evidence="3">FDAARGOS_394</strain>
    </source>
</reference>
<dbReference type="InterPro" id="IPR050464">
    <property type="entry name" value="Zeta_carotene_desat/Oxidored"/>
</dbReference>
<dbReference type="InterPro" id="IPR017830">
    <property type="entry name" value="SQase_HpnE"/>
</dbReference>
<proteinExistence type="predicted"/>
<dbReference type="PANTHER" id="PTHR42923">
    <property type="entry name" value="PROTOPORPHYRINOGEN OXIDASE"/>
    <property type="match status" value="1"/>
</dbReference>